<dbReference type="AlphaFoldDB" id="A0A9P1IVB4"/>
<dbReference type="Pfam" id="PF10316">
    <property type="entry name" value="7TM_GPCR_Srbc"/>
    <property type="match status" value="1"/>
</dbReference>
<proteinExistence type="predicted"/>
<keyword evidence="1" id="KW-0472">Membrane</keyword>
<comment type="caution">
    <text evidence="2">The sequence shown here is derived from an EMBL/GenBank/DDBJ whole genome shotgun (WGS) entry which is preliminary data.</text>
</comment>
<feature type="transmembrane region" description="Helical" evidence="1">
    <location>
        <begin position="42"/>
        <end position="60"/>
    </location>
</feature>
<protein>
    <submittedName>
        <fullName evidence="2">Uncharacterized protein</fullName>
    </submittedName>
</protein>
<dbReference type="Gene3D" id="1.20.1070.10">
    <property type="entry name" value="Rhodopsin 7-helix transmembrane proteins"/>
    <property type="match status" value="1"/>
</dbReference>
<dbReference type="InterPro" id="IPR019420">
    <property type="entry name" value="7TM_GPCR_serpentine_rcpt_Srbc"/>
</dbReference>
<name>A0A9P1IVB4_9PELO</name>
<sequence>MSPPIFISIGIIAAVIQVTLNNLNFYMYFLTSKNRKKNEFQLIAMRTIMDIFLGFSSSLINYFTSGIIPFKFVFVIACIVTSSLLVRSSIASGVSIDRCLAACLPIEYYQYRKNISNRPTHGPLPAIFRTIGRASEAIVMFKLMKKHPNSVTTTRISNHF</sequence>
<evidence type="ECO:0000256" key="1">
    <source>
        <dbReference type="SAM" id="Phobius"/>
    </source>
</evidence>
<keyword evidence="1" id="KW-1133">Transmembrane helix</keyword>
<organism evidence="2 3">
    <name type="scientific">Caenorhabditis angaria</name>
    <dbReference type="NCBI Taxonomy" id="860376"/>
    <lineage>
        <taxon>Eukaryota</taxon>
        <taxon>Metazoa</taxon>
        <taxon>Ecdysozoa</taxon>
        <taxon>Nematoda</taxon>
        <taxon>Chromadorea</taxon>
        <taxon>Rhabditida</taxon>
        <taxon>Rhabditina</taxon>
        <taxon>Rhabditomorpha</taxon>
        <taxon>Rhabditoidea</taxon>
        <taxon>Rhabditidae</taxon>
        <taxon>Peloderinae</taxon>
        <taxon>Caenorhabditis</taxon>
    </lineage>
</organism>
<keyword evidence="3" id="KW-1185">Reference proteome</keyword>
<dbReference type="Proteomes" id="UP001152747">
    <property type="component" value="Unassembled WGS sequence"/>
</dbReference>
<feature type="transmembrane region" description="Helical" evidence="1">
    <location>
        <begin position="6"/>
        <end position="30"/>
    </location>
</feature>
<evidence type="ECO:0000313" key="2">
    <source>
        <dbReference type="EMBL" id="CAI5452870.1"/>
    </source>
</evidence>
<evidence type="ECO:0000313" key="3">
    <source>
        <dbReference type="Proteomes" id="UP001152747"/>
    </source>
</evidence>
<reference evidence="2" key="1">
    <citation type="submission" date="2022-11" db="EMBL/GenBank/DDBJ databases">
        <authorList>
            <person name="Kikuchi T."/>
        </authorList>
    </citation>
    <scope>NUCLEOTIDE SEQUENCE</scope>
    <source>
        <strain evidence="2">PS1010</strain>
    </source>
</reference>
<dbReference type="PANTHER" id="PTHR10664:SF31">
    <property type="entry name" value="SERPENTINE RECEPTOR, CLASS BC (CLASS B-LIKE)"/>
    <property type="match status" value="1"/>
</dbReference>
<accession>A0A9P1IVB4</accession>
<dbReference type="PANTHER" id="PTHR10664">
    <property type="entry name" value="SERPENTINE RECEPTOR-C.ELEGANS"/>
    <property type="match status" value="1"/>
</dbReference>
<dbReference type="EMBL" id="CANHGI010000005">
    <property type="protein sequence ID" value="CAI5452870.1"/>
    <property type="molecule type" value="Genomic_DNA"/>
</dbReference>
<gene>
    <name evidence="2" type="ORF">CAMP_LOCUS15507</name>
</gene>
<keyword evidence="1" id="KW-0812">Transmembrane</keyword>